<dbReference type="Proteomes" id="UP000324632">
    <property type="component" value="Chromosome 19"/>
</dbReference>
<dbReference type="InterPro" id="IPR007110">
    <property type="entry name" value="Ig-like_dom"/>
</dbReference>
<comment type="caution">
    <text evidence="2">The sequence shown here is derived from an EMBL/GenBank/DDBJ whole genome shotgun (WGS) entry which is preliminary data.</text>
</comment>
<protein>
    <recommendedName>
        <fullName evidence="1">Ig-like domain-containing protein</fullName>
    </recommendedName>
</protein>
<evidence type="ECO:0000259" key="1">
    <source>
        <dbReference type="PROSITE" id="PS50835"/>
    </source>
</evidence>
<dbReference type="AlphaFoldDB" id="A0A5A9ND24"/>
<proteinExistence type="predicted"/>
<evidence type="ECO:0000313" key="2">
    <source>
        <dbReference type="EMBL" id="KAA0707874.1"/>
    </source>
</evidence>
<keyword evidence="3" id="KW-1185">Reference proteome</keyword>
<name>A0A5A9ND24_9TELE</name>
<accession>A0A5A9ND24</accession>
<dbReference type="InterPro" id="IPR013783">
    <property type="entry name" value="Ig-like_fold"/>
</dbReference>
<dbReference type="InterPro" id="IPR036179">
    <property type="entry name" value="Ig-like_dom_sf"/>
</dbReference>
<dbReference type="Gene3D" id="2.60.40.10">
    <property type="entry name" value="Immunoglobulins"/>
    <property type="match status" value="1"/>
</dbReference>
<dbReference type="PROSITE" id="PS50835">
    <property type="entry name" value="IG_LIKE"/>
    <property type="match status" value="1"/>
</dbReference>
<evidence type="ECO:0000313" key="3">
    <source>
        <dbReference type="Proteomes" id="UP000324632"/>
    </source>
</evidence>
<dbReference type="InterPro" id="IPR003597">
    <property type="entry name" value="Ig_C1-set"/>
</dbReference>
<gene>
    <name evidence="2" type="ORF">E1301_Tti009648</name>
</gene>
<dbReference type="Pfam" id="PF07654">
    <property type="entry name" value="C1-set"/>
    <property type="match status" value="1"/>
</dbReference>
<organism evidence="2 3">
    <name type="scientific">Triplophysa tibetana</name>
    <dbReference type="NCBI Taxonomy" id="1572043"/>
    <lineage>
        <taxon>Eukaryota</taxon>
        <taxon>Metazoa</taxon>
        <taxon>Chordata</taxon>
        <taxon>Craniata</taxon>
        <taxon>Vertebrata</taxon>
        <taxon>Euteleostomi</taxon>
        <taxon>Actinopterygii</taxon>
        <taxon>Neopterygii</taxon>
        <taxon>Teleostei</taxon>
        <taxon>Ostariophysi</taxon>
        <taxon>Cypriniformes</taxon>
        <taxon>Nemacheilidae</taxon>
        <taxon>Triplophysa</taxon>
    </lineage>
</organism>
<reference evidence="2 3" key="1">
    <citation type="journal article" date="2019" name="Mol. Ecol. Resour.">
        <title>Chromosome-level genome assembly of Triplophysa tibetana, a fish adapted to the harsh high-altitude environment of the Tibetan Plateau.</title>
        <authorList>
            <person name="Yang X."/>
            <person name="Liu H."/>
            <person name="Ma Z."/>
            <person name="Zou Y."/>
            <person name="Zou M."/>
            <person name="Mao Y."/>
            <person name="Li X."/>
            <person name="Wang H."/>
            <person name="Chen T."/>
            <person name="Wang W."/>
            <person name="Yang R."/>
        </authorList>
    </citation>
    <scope>NUCLEOTIDE SEQUENCE [LARGE SCALE GENOMIC DNA]</scope>
    <source>
        <strain evidence="2">TTIB1903HZAU</strain>
        <tissue evidence="2">Muscle</tissue>
    </source>
</reference>
<dbReference type="EMBL" id="SOYY01000019">
    <property type="protein sequence ID" value="KAA0707874.1"/>
    <property type="molecule type" value="Genomic_DNA"/>
</dbReference>
<dbReference type="SUPFAM" id="SSF48726">
    <property type="entry name" value="Immunoglobulin"/>
    <property type="match status" value="1"/>
</dbReference>
<feature type="domain" description="Ig-like" evidence="1">
    <location>
        <begin position="26"/>
        <end position="128"/>
    </location>
</feature>
<sequence length="256" mass="28759">MNLIFSRGLRLIVEVPHVVFHHLGTPKVHILLPVQVQSKRPGTFTLACVITGLRSKAVRITWKVNETSGLRKHTSTAEVHRGPRGTFSAVGLYTVLAHKWSHENTYQCETVDVLLEDQFHAKDKQDLNSKQFHAALSILQLIRISVSCPVTVSEDLTNHLQTGKLTDRTRPETGEPMRGQREELLLHMLKQSGFLNNRTTAPVRMFHVTETSVCARPAVPFPALSWLIPRYSLEFSSSRVILCDLSAVRTCLPTVV</sequence>